<dbReference type="Gene3D" id="3.40.50.300">
    <property type="entry name" value="P-loop containing nucleotide triphosphate hydrolases"/>
    <property type="match status" value="1"/>
</dbReference>
<dbReference type="EMBL" id="QSEW01000012">
    <property type="protein sequence ID" value="RGZ99034.1"/>
    <property type="molecule type" value="Genomic_DNA"/>
</dbReference>
<dbReference type="FunFam" id="3.40.50.300:FF:000134">
    <property type="entry name" value="Iron-enterobactin ABC transporter ATP-binding protein"/>
    <property type="match status" value="1"/>
</dbReference>
<name>A0A413QJ57_9FIRM</name>
<dbReference type="CDD" id="cd03214">
    <property type="entry name" value="ABC_Iron-Siderophores_B12_Hemin"/>
    <property type="match status" value="1"/>
</dbReference>
<dbReference type="PANTHER" id="PTHR42771">
    <property type="entry name" value="IRON(3+)-HYDROXAMATE IMPORT ATP-BINDING PROTEIN FHUC"/>
    <property type="match status" value="1"/>
</dbReference>
<keyword evidence="7" id="KW-0408">Iron</keyword>
<keyword evidence="9" id="KW-0472">Membrane</keyword>
<dbReference type="Pfam" id="PF00005">
    <property type="entry name" value="ABC_tran"/>
    <property type="match status" value="1"/>
</dbReference>
<dbReference type="SMART" id="SM00382">
    <property type="entry name" value="AAA"/>
    <property type="match status" value="1"/>
</dbReference>
<dbReference type="InterPro" id="IPR051535">
    <property type="entry name" value="Siderophore_ABC-ATPase"/>
</dbReference>
<evidence type="ECO:0000256" key="7">
    <source>
        <dbReference type="ARBA" id="ARBA00023004"/>
    </source>
</evidence>
<organism evidence="11 12">
    <name type="scientific">Dorea formicigenerans</name>
    <dbReference type="NCBI Taxonomy" id="39486"/>
    <lineage>
        <taxon>Bacteria</taxon>
        <taxon>Bacillati</taxon>
        <taxon>Bacillota</taxon>
        <taxon>Clostridia</taxon>
        <taxon>Lachnospirales</taxon>
        <taxon>Lachnospiraceae</taxon>
        <taxon>Dorea</taxon>
    </lineage>
</organism>
<evidence type="ECO:0000256" key="2">
    <source>
        <dbReference type="ARBA" id="ARBA00022448"/>
    </source>
</evidence>
<protein>
    <submittedName>
        <fullName evidence="11">ABC transporter ATP-binding protein</fullName>
    </submittedName>
</protein>
<keyword evidence="3" id="KW-1003">Cell membrane</keyword>
<dbReference type="GO" id="GO:0006826">
    <property type="term" value="P:iron ion transport"/>
    <property type="evidence" value="ECO:0007669"/>
    <property type="project" value="UniProtKB-KW"/>
</dbReference>
<comment type="caution">
    <text evidence="11">The sequence shown here is derived from an EMBL/GenBank/DDBJ whole genome shotgun (WGS) entry which is preliminary data.</text>
</comment>
<keyword evidence="2" id="KW-0813">Transport</keyword>
<dbReference type="InterPro" id="IPR003593">
    <property type="entry name" value="AAA+_ATPase"/>
</dbReference>
<evidence type="ECO:0000256" key="4">
    <source>
        <dbReference type="ARBA" id="ARBA00022496"/>
    </source>
</evidence>
<keyword evidence="5" id="KW-0547">Nucleotide-binding</keyword>
<dbReference type="GO" id="GO:0005524">
    <property type="term" value="F:ATP binding"/>
    <property type="evidence" value="ECO:0007669"/>
    <property type="project" value="UniProtKB-KW"/>
</dbReference>
<proteinExistence type="predicted"/>
<evidence type="ECO:0000256" key="3">
    <source>
        <dbReference type="ARBA" id="ARBA00022475"/>
    </source>
</evidence>
<dbReference type="PANTHER" id="PTHR42771:SF4">
    <property type="entry name" value="IRON(3+)-HYDROXAMATE IMPORT ATP-BINDING PROTEIN FHUC"/>
    <property type="match status" value="1"/>
</dbReference>
<dbReference type="AlphaFoldDB" id="A0A413QJ57"/>
<evidence type="ECO:0000256" key="1">
    <source>
        <dbReference type="ARBA" id="ARBA00004202"/>
    </source>
</evidence>
<dbReference type="Proteomes" id="UP000284962">
    <property type="component" value="Unassembled WGS sequence"/>
</dbReference>
<keyword evidence="4" id="KW-0410">Iron transport</keyword>
<evidence type="ECO:0000313" key="11">
    <source>
        <dbReference type="EMBL" id="RGZ99034.1"/>
    </source>
</evidence>
<feature type="domain" description="ABC transporter" evidence="10">
    <location>
        <begin position="6"/>
        <end position="242"/>
    </location>
</feature>
<reference evidence="11 12" key="1">
    <citation type="submission" date="2018-08" db="EMBL/GenBank/DDBJ databases">
        <title>A genome reference for cultivated species of the human gut microbiota.</title>
        <authorList>
            <person name="Zou Y."/>
            <person name="Xue W."/>
            <person name="Luo G."/>
        </authorList>
    </citation>
    <scope>NUCLEOTIDE SEQUENCE [LARGE SCALE GENOMIC DNA]</scope>
    <source>
        <strain evidence="11 12">AM46-16</strain>
    </source>
</reference>
<dbReference type="PROSITE" id="PS50893">
    <property type="entry name" value="ABC_TRANSPORTER_2"/>
    <property type="match status" value="1"/>
</dbReference>
<comment type="subcellular location">
    <subcellularLocation>
        <location evidence="1">Cell membrane</location>
        <topology evidence="1">Peripheral membrane protein</topology>
    </subcellularLocation>
</comment>
<dbReference type="InterPro" id="IPR003439">
    <property type="entry name" value="ABC_transporter-like_ATP-bd"/>
</dbReference>
<evidence type="ECO:0000259" key="10">
    <source>
        <dbReference type="PROSITE" id="PS50893"/>
    </source>
</evidence>
<evidence type="ECO:0000256" key="8">
    <source>
        <dbReference type="ARBA" id="ARBA00023065"/>
    </source>
</evidence>
<dbReference type="GO" id="GO:0005886">
    <property type="term" value="C:plasma membrane"/>
    <property type="evidence" value="ECO:0007669"/>
    <property type="project" value="UniProtKB-SubCell"/>
</dbReference>
<dbReference type="InterPro" id="IPR027417">
    <property type="entry name" value="P-loop_NTPase"/>
</dbReference>
<evidence type="ECO:0000256" key="5">
    <source>
        <dbReference type="ARBA" id="ARBA00022741"/>
    </source>
</evidence>
<evidence type="ECO:0000256" key="9">
    <source>
        <dbReference type="ARBA" id="ARBA00023136"/>
    </source>
</evidence>
<gene>
    <name evidence="11" type="ORF">DW957_10905</name>
</gene>
<dbReference type="GO" id="GO:0016887">
    <property type="term" value="F:ATP hydrolysis activity"/>
    <property type="evidence" value="ECO:0007669"/>
    <property type="project" value="InterPro"/>
</dbReference>
<sequence length="358" mass="40188">MADYYFKMDDMAVGYQGKTLIHDINIGIDKGEIVTLIGPNGSGKSTILKSITKQLKLIGGKVFFDDTSLQEMSYKELSSNMAVVLTERIKTELMTCHEIVATGRYPYTGRLGILTPEDEQIVDEAMKAVHAEDLGNRDFNAISDGQKQRVLLARAICQEPEIIVLDEPTSFLDVRYKLELLAILERMARKKHITVIMSLHEIDLAQKVSDKIICVKGDTIAHYGKPEEVFKEDTIRSLYEIDNGSFDPVFGSIELPRVEGEPEVFVISSGGNGIPIYRQLQKEHVPFAAGILYKNDIDYQLARLLATEVITEEPFQQISDKTFARAVEVMKKCKSVIVTDVPVGECNKRIEELIRLAK</sequence>
<dbReference type="SUPFAM" id="SSF52540">
    <property type="entry name" value="P-loop containing nucleoside triphosphate hydrolases"/>
    <property type="match status" value="2"/>
</dbReference>
<accession>A0A413QJ57</accession>
<evidence type="ECO:0000313" key="12">
    <source>
        <dbReference type="Proteomes" id="UP000284962"/>
    </source>
</evidence>
<evidence type="ECO:0000256" key="6">
    <source>
        <dbReference type="ARBA" id="ARBA00022840"/>
    </source>
</evidence>
<keyword evidence="8" id="KW-0406">Ion transport</keyword>
<keyword evidence="6 11" id="KW-0067">ATP-binding</keyword>